<dbReference type="OrthoDB" id="1925018at2759"/>
<dbReference type="InterPro" id="IPR039421">
    <property type="entry name" value="Type_1_exporter"/>
</dbReference>
<evidence type="ECO:0000256" key="4">
    <source>
        <dbReference type="ARBA" id="ARBA00023136"/>
    </source>
</evidence>
<dbReference type="SUPFAM" id="SSF90123">
    <property type="entry name" value="ABC transporter transmembrane region"/>
    <property type="match status" value="1"/>
</dbReference>
<feature type="transmembrane region" description="Helical" evidence="5">
    <location>
        <begin position="79"/>
        <end position="101"/>
    </location>
</feature>
<reference evidence="8" key="1">
    <citation type="journal article" date="2015" name="Nat. Plants">
        <title>Genome expansion of Arabis alpina linked with retrotransposition and reduced symmetric DNA methylation.</title>
        <authorList>
            <person name="Willing E.M."/>
            <person name="Rawat V."/>
            <person name="Mandakova T."/>
            <person name="Maumus F."/>
            <person name="James G.V."/>
            <person name="Nordstroem K.J."/>
            <person name="Becker C."/>
            <person name="Warthmann N."/>
            <person name="Chica C."/>
            <person name="Szarzynska B."/>
            <person name="Zytnicki M."/>
            <person name="Albani M.C."/>
            <person name="Kiefer C."/>
            <person name="Bergonzi S."/>
            <person name="Castaings L."/>
            <person name="Mateos J.L."/>
            <person name="Berns M.C."/>
            <person name="Bujdoso N."/>
            <person name="Piofczyk T."/>
            <person name="de Lorenzo L."/>
            <person name="Barrero-Sicilia C."/>
            <person name="Mateos I."/>
            <person name="Piednoel M."/>
            <person name="Hagmann J."/>
            <person name="Chen-Min-Tao R."/>
            <person name="Iglesias-Fernandez R."/>
            <person name="Schuster S.C."/>
            <person name="Alonso-Blanco C."/>
            <person name="Roudier F."/>
            <person name="Carbonero P."/>
            <person name="Paz-Ares J."/>
            <person name="Davis S.J."/>
            <person name="Pecinka A."/>
            <person name="Quesneville H."/>
            <person name="Colot V."/>
            <person name="Lysak M.A."/>
            <person name="Weigel D."/>
            <person name="Coupland G."/>
            <person name="Schneeberger K."/>
        </authorList>
    </citation>
    <scope>NUCLEOTIDE SEQUENCE [LARGE SCALE GENOMIC DNA]</scope>
    <source>
        <strain evidence="8">cv. Pajares</strain>
    </source>
</reference>
<proteinExistence type="predicted"/>
<name>A0A087GNK8_ARAAL</name>
<keyword evidence="2 5" id="KW-0812">Transmembrane</keyword>
<keyword evidence="3 5" id="KW-1133">Transmembrane helix</keyword>
<keyword evidence="4 5" id="KW-0472">Membrane</keyword>
<keyword evidence="8" id="KW-1185">Reference proteome</keyword>
<comment type="subcellular location">
    <subcellularLocation>
        <location evidence="1">Membrane</location>
        <topology evidence="1">Multi-pass membrane protein</topology>
    </subcellularLocation>
</comment>
<gene>
    <name evidence="7" type="ordered locus">AALP_Aa6g114600</name>
</gene>
<dbReference type="OMA" id="WNSHSIL"/>
<dbReference type="GO" id="GO:0140359">
    <property type="term" value="F:ABC-type transporter activity"/>
    <property type="evidence" value="ECO:0007669"/>
    <property type="project" value="InterPro"/>
</dbReference>
<accession>A0A087GNK8</accession>
<sequence>MENAKRKKNGKGGNQKVAFYKLFTFADRHDIVLMVVGTISAMANGLTVPIMTVLIGQVINGFGFSDQDHVVKEVSKVAVKFLYLAVYACIMSFLQVYCWMVTGERQSTRIRGWESY</sequence>
<evidence type="ECO:0000256" key="1">
    <source>
        <dbReference type="ARBA" id="ARBA00004141"/>
    </source>
</evidence>
<dbReference type="Proteomes" id="UP000029120">
    <property type="component" value="Chromosome 6"/>
</dbReference>
<dbReference type="InterPro" id="IPR011527">
    <property type="entry name" value="ABC1_TM_dom"/>
</dbReference>
<dbReference type="PROSITE" id="PS50929">
    <property type="entry name" value="ABC_TM1F"/>
    <property type="match status" value="1"/>
</dbReference>
<dbReference type="GO" id="GO:0005524">
    <property type="term" value="F:ATP binding"/>
    <property type="evidence" value="ECO:0007669"/>
    <property type="project" value="InterPro"/>
</dbReference>
<dbReference type="EMBL" id="CM002874">
    <property type="protein sequence ID" value="KFK31460.1"/>
    <property type="molecule type" value="Genomic_DNA"/>
</dbReference>
<evidence type="ECO:0000313" key="8">
    <source>
        <dbReference type="Proteomes" id="UP000029120"/>
    </source>
</evidence>
<evidence type="ECO:0000259" key="6">
    <source>
        <dbReference type="PROSITE" id="PS50929"/>
    </source>
</evidence>
<dbReference type="PANTHER" id="PTHR24222:SF50">
    <property type="entry name" value="ABC TRANSPORTER B FAMILY MEMBER 9-LIKE ISOFORM X2"/>
    <property type="match status" value="1"/>
</dbReference>
<evidence type="ECO:0000313" key="7">
    <source>
        <dbReference type="EMBL" id="KFK31460.1"/>
    </source>
</evidence>
<dbReference type="eggNOG" id="KOG0055">
    <property type="taxonomic scope" value="Eukaryota"/>
</dbReference>
<dbReference type="PANTHER" id="PTHR24222">
    <property type="entry name" value="ABC TRANSPORTER B FAMILY"/>
    <property type="match status" value="1"/>
</dbReference>
<evidence type="ECO:0000256" key="2">
    <source>
        <dbReference type="ARBA" id="ARBA00022692"/>
    </source>
</evidence>
<dbReference type="Gramene" id="KFK31460">
    <property type="protein sequence ID" value="KFK31460"/>
    <property type="gene ID" value="AALP_AA6G114600"/>
</dbReference>
<evidence type="ECO:0000256" key="3">
    <source>
        <dbReference type="ARBA" id="ARBA00022989"/>
    </source>
</evidence>
<feature type="transmembrane region" description="Helical" evidence="5">
    <location>
        <begin position="31"/>
        <end position="59"/>
    </location>
</feature>
<dbReference type="InterPro" id="IPR036640">
    <property type="entry name" value="ABC1_TM_sf"/>
</dbReference>
<feature type="domain" description="ABC transmembrane type-1" evidence="6">
    <location>
        <begin position="35"/>
        <end position="111"/>
    </location>
</feature>
<protein>
    <recommendedName>
        <fullName evidence="6">ABC transmembrane type-1 domain-containing protein</fullName>
    </recommendedName>
</protein>
<evidence type="ECO:0000256" key="5">
    <source>
        <dbReference type="SAM" id="Phobius"/>
    </source>
</evidence>
<dbReference type="AlphaFoldDB" id="A0A087GNK8"/>
<dbReference type="Pfam" id="PF00664">
    <property type="entry name" value="ABC_membrane"/>
    <property type="match status" value="1"/>
</dbReference>
<dbReference type="GO" id="GO:0005886">
    <property type="term" value="C:plasma membrane"/>
    <property type="evidence" value="ECO:0007669"/>
    <property type="project" value="TreeGrafter"/>
</dbReference>
<organism evidence="7 8">
    <name type="scientific">Arabis alpina</name>
    <name type="common">Alpine rock-cress</name>
    <dbReference type="NCBI Taxonomy" id="50452"/>
    <lineage>
        <taxon>Eukaryota</taxon>
        <taxon>Viridiplantae</taxon>
        <taxon>Streptophyta</taxon>
        <taxon>Embryophyta</taxon>
        <taxon>Tracheophyta</taxon>
        <taxon>Spermatophyta</taxon>
        <taxon>Magnoliopsida</taxon>
        <taxon>eudicotyledons</taxon>
        <taxon>Gunneridae</taxon>
        <taxon>Pentapetalae</taxon>
        <taxon>rosids</taxon>
        <taxon>malvids</taxon>
        <taxon>Brassicales</taxon>
        <taxon>Brassicaceae</taxon>
        <taxon>Arabideae</taxon>
        <taxon>Arabis</taxon>
    </lineage>
</organism>
<dbReference type="Gene3D" id="1.20.1560.10">
    <property type="entry name" value="ABC transporter type 1, transmembrane domain"/>
    <property type="match status" value="1"/>
</dbReference>